<evidence type="ECO:0000313" key="3">
    <source>
        <dbReference type="Proteomes" id="UP000285757"/>
    </source>
</evidence>
<dbReference type="InterPro" id="IPR010985">
    <property type="entry name" value="Ribbon_hlx_hlx"/>
</dbReference>
<dbReference type="SUPFAM" id="SSF47598">
    <property type="entry name" value="Ribbon-helix-helix"/>
    <property type="match status" value="1"/>
</dbReference>
<name>A0A423LFU0_PSEFL</name>
<dbReference type="RefSeq" id="WP_185037009.1">
    <property type="nucleotide sequence ID" value="NZ_MOBU01000010.1"/>
</dbReference>
<dbReference type="GO" id="GO:0003677">
    <property type="term" value="F:DNA binding"/>
    <property type="evidence" value="ECO:0007669"/>
    <property type="project" value="InterPro"/>
</dbReference>
<dbReference type="InterPro" id="IPR005569">
    <property type="entry name" value="Arc_DNA-bd_dom"/>
</dbReference>
<dbReference type="AlphaFoldDB" id="A0A423LFU0"/>
<gene>
    <name evidence="2" type="ORF">BK671_14400</name>
</gene>
<evidence type="ECO:0000313" key="2">
    <source>
        <dbReference type="EMBL" id="RON67166.1"/>
    </source>
</evidence>
<dbReference type="Gene3D" id="1.10.1220.10">
    <property type="entry name" value="Met repressor-like"/>
    <property type="match status" value="1"/>
</dbReference>
<reference evidence="2 3" key="1">
    <citation type="submission" date="2016-10" db="EMBL/GenBank/DDBJ databases">
        <title>Comparative genome analysis of multiple Pseudomonas spp. focuses on biocontrol and plant growth promoting traits.</title>
        <authorList>
            <person name="Tao X.-Y."/>
            <person name="Taylor C.G."/>
        </authorList>
    </citation>
    <scope>NUCLEOTIDE SEQUENCE [LARGE SCALE GENOMIC DNA]</scope>
    <source>
        <strain evidence="2 3">24D3</strain>
    </source>
</reference>
<dbReference type="Pfam" id="PF03869">
    <property type="entry name" value="Arc"/>
    <property type="match status" value="1"/>
</dbReference>
<dbReference type="InterPro" id="IPR013321">
    <property type="entry name" value="Arc_rbn_hlx_hlx"/>
</dbReference>
<sequence>MTQVLDKFLLRLPDGLRLKLKLAAATNKRSLNSEIVARMERALADIATDRTDEENVFNLVQKVLFLKKKIEELKAGVDFD</sequence>
<dbReference type="EMBL" id="MOBU01000010">
    <property type="protein sequence ID" value="RON67166.1"/>
    <property type="molecule type" value="Genomic_DNA"/>
</dbReference>
<dbReference type="GO" id="GO:0006355">
    <property type="term" value="P:regulation of DNA-templated transcription"/>
    <property type="evidence" value="ECO:0007669"/>
    <property type="project" value="InterPro"/>
</dbReference>
<proteinExistence type="predicted"/>
<dbReference type="Proteomes" id="UP000285757">
    <property type="component" value="Unassembled WGS sequence"/>
</dbReference>
<evidence type="ECO:0000259" key="1">
    <source>
        <dbReference type="Pfam" id="PF03869"/>
    </source>
</evidence>
<organism evidence="2 3">
    <name type="scientific">Pseudomonas fluorescens</name>
    <dbReference type="NCBI Taxonomy" id="294"/>
    <lineage>
        <taxon>Bacteria</taxon>
        <taxon>Pseudomonadati</taxon>
        <taxon>Pseudomonadota</taxon>
        <taxon>Gammaproteobacteria</taxon>
        <taxon>Pseudomonadales</taxon>
        <taxon>Pseudomonadaceae</taxon>
        <taxon>Pseudomonas</taxon>
    </lineage>
</organism>
<feature type="domain" description="Arc-like DNA binding" evidence="1">
    <location>
        <begin position="6"/>
        <end position="43"/>
    </location>
</feature>
<accession>A0A423LFU0</accession>
<protein>
    <recommendedName>
        <fullName evidence="1">Arc-like DNA binding domain-containing protein</fullName>
    </recommendedName>
</protein>
<comment type="caution">
    <text evidence="2">The sequence shown here is derived from an EMBL/GenBank/DDBJ whole genome shotgun (WGS) entry which is preliminary data.</text>
</comment>